<dbReference type="PRINTS" id="PR00081">
    <property type="entry name" value="GDHRDH"/>
</dbReference>
<dbReference type="InterPro" id="IPR057326">
    <property type="entry name" value="KR_dom"/>
</dbReference>
<proteinExistence type="inferred from homology"/>
<dbReference type="InterPro" id="IPR002347">
    <property type="entry name" value="SDR_fam"/>
</dbReference>
<dbReference type="InterPro" id="IPR036291">
    <property type="entry name" value="NAD(P)-bd_dom_sf"/>
</dbReference>
<protein>
    <recommendedName>
        <fullName evidence="5">Ketoreductase domain-containing protein</fullName>
    </recommendedName>
</protein>
<dbReference type="PRINTS" id="PR00080">
    <property type="entry name" value="SDRFAMILY"/>
</dbReference>
<dbReference type="FunFam" id="3.40.50.720:FF:000084">
    <property type="entry name" value="Short-chain dehydrogenase reductase"/>
    <property type="match status" value="1"/>
</dbReference>
<evidence type="ECO:0000256" key="1">
    <source>
        <dbReference type="ARBA" id="ARBA00006484"/>
    </source>
</evidence>
<dbReference type="Proteomes" id="UP000076837">
    <property type="component" value="Unassembled WGS sequence"/>
</dbReference>
<name>A0A163LPY4_DIDRA</name>
<organism evidence="6 7">
    <name type="scientific">Didymella rabiei</name>
    <name type="common">Chickpea ascochyta blight fungus</name>
    <name type="synonym">Mycosphaerella rabiei</name>
    <dbReference type="NCBI Taxonomy" id="5454"/>
    <lineage>
        <taxon>Eukaryota</taxon>
        <taxon>Fungi</taxon>
        <taxon>Dikarya</taxon>
        <taxon>Ascomycota</taxon>
        <taxon>Pezizomycotina</taxon>
        <taxon>Dothideomycetes</taxon>
        <taxon>Pleosporomycetidae</taxon>
        <taxon>Pleosporales</taxon>
        <taxon>Pleosporineae</taxon>
        <taxon>Didymellaceae</taxon>
        <taxon>Ascochyta</taxon>
    </lineage>
</organism>
<dbReference type="GO" id="GO:0016616">
    <property type="term" value="F:oxidoreductase activity, acting on the CH-OH group of donors, NAD or NADP as acceptor"/>
    <property type="evidence" value="ECO:0007669"/>
    <property type="project" value="TreeGrafter"/>
</dbReference>
<feature type="domain" description="Ketoreductase" evidence="5">
    <location>
        <begin position="6"/>
        <end position="186"/>
    </location>
</feature>
<dbReference type="PANTHER" id="PTHR42760:SF133">
    <property type="entry name" value="3-OXOACYL-[ACYL-CARRIER-PROTEIN] REDUCTASE"/>
    <property type="match status" value="1"/>
</dbReference>
<evidence type="ECO:0000256" key="3">
    <source>
        <dbReference type="ARBA" id="ARBA00023002"/>
    </source>
</evidence>
<reference evidence="6 7" key="1">
    <citation type="journal article" date="2016" name="Sci. Rep.">
        <title>Draft genome sequencing and secretome analysis of fungal phytopathogen Ascochyta rabiei provides insight into the necrotrophic effector repertoire.</title>
        <authorList>
            <person name="Verma S."/>
            <person name="Gazara R.K."/>
            <person name="Nizam S."/>
            <person name="Parween S."/>
            <person name="Chattopadhyay D."/>
            <person name="Verma P.K."/>
        </authorList>
    </citation>
    <scope>NUCLEOTIDE SEQUENCE [LARGE SCALE GENOMIC DNA]</scope>
    <source>
        <strain evidence="6 7">ArDII</strain>
    </source>
</reference>
<dbReference type="PANTHER" id="PTHR42760">
    <property type="entry name" value="SHORT-CHAIN DEHYDROGENASES/REDUCTASES FAMILY MEMBER"/>
    <property type="match status" value="1"/>
</dbReference>
<dbReference type="AlphaFoldDB" id="A0A163LPY4"/>
<dbReference type="Pfam" id="PF00106">
    <property type="entry name" value="adh_short"/>
    <property type="match status" value="1"/>
</dbReference>
<evidence type="ECO:0000259" key="5">
    <source>
        <dbReference type="SMART" id="SM00822"/>
    </source>
</evidence>
<dbReference type="PROSITE" id="PS00061">
    <property type="entry name" value="ADH_SHORT"/>
    <property type="match status" value="1"/>
</dbReference>
<dbReference type="SUPFAM" id="SSF51735">
    <property type="entry name" value="NAD(P)-binding Rossmann-fold domains"/>
    <property type="match status" value="1"/>
</dbReference>
<accession>A0A163LPY4</accession>
<dbReference type="SMART" id="SM00822">
    <property type="entry name" value="PKS_KR"/>
    <property type="match status" value="1"/>
</dbReference>
<evidence type="ECO:0000313" key="7">
    <source>
        <dbReference type="Proteomes" id="UP000076837"/>
    </source>
</evidence>
<keyword evidence="7" id="KW-1185">Reference proteome</keyword>
<dbReference type="Gene3D" id="3.40.50.720">
    <property type="entry name" value="NAD(P)-binding Rossmann-like Domain"/>
    <property type="match status" value="1"/>
</dbReference>
<comment type="caution">
    <text evidence="6">The sequence shown here is derived from an EMBL/GenBank/DDBJ whole genome shotgun (WGS) entry which is preliminary data.</text>
</comment>
<evidence type="ECO:0000256" key="4">
    <source>
        <dbReference type="RuleBase" id="RU000363"/>
    </source>
</evidence>
<gene>
    <name evidence="6" type="ORF">ST47_g859</name>
</gene>
<dbReference type="STRING" id="5454.A0A163LPY4"/>
<keyword evidence="3" id="KW-0560">Oxidoreductase</keyword>
<dbReference type="EMBL" id="JYNV01000039">
    <property type="protein sequence ID" value="KZM27999.1"/>
    <property type="molecule type" value="Genomic_DNA"/>
</dbReference>
<dbReference type="InterPro" id="IPR020904">
    <property type="entry name" value="Sc_DH/Rdtase_CS"/>
</dbReference>
<keyword evidence="2" id="KW-0521">NADP</keyword>
<sequence length="270" mass="27913">MNSNNKAVFLTGAASGLGEATAERLAADGYDLALVDLNEAGVTEIAERVAMTGVRVWSAGLDVSNQQQVADAFAEAIAFHGSIWAVANAAGIARPSHFEEVTPADFERTFAVNVTGTFNVCQAAAAHFTDTGAGGRIVNVSSIAAFVGNPYTIAYASSKGAVDTLTRSLARALAPRNINVNAVAPGLIRTPMWVEGGQWIADNAESGPGGVARFQGVTSEQAFDNACNAIPLGRPQDASDVAAAIAHLISQDTRNVTGQILNIDGGLLMR</sequence>
<comment type="similarity">
    <text evidence="1 4">Belongs to the short-chain dehydrogenases/reductases (SDR) family.</text>
</comment>
<evidence type="ECO:0000313" key="6">
    <source>
        <dbReference type="EMBL" id="KZM27999.1"/>
    </source>
</evidence>
<dbReference type="Pfam" id="PF13561">
    <property type="entry name" value="adh_short_C2"/>
    <property type="match status" value="1"/>
</dbReference>
<evidence type="ECO:0000256" key="2">
    <source>
        <dbReference type="ARBA" id="ARBA00022857"/>
    </source>
</evidence>